<protein>
    <submittedName>
        <fullName evidence="2">Uncharacterized protein</fullName>
    </submittedName>
</protein>
<sequence>HAEVDTGLSSMESSMLSSNWTTKANETDKKELLCQNKNYRCFDITNSLGMESPLHNQKVYIQTPNILEEDGNYSNTCEEDTNIDRGFQTSTLQPISYKQMLHENVFSASEHIQDKPEEIIHPGKSLFLPLPSGLSAMEYICMASDHSDTSSPRETHPSHKYPSSLFK</sequence>
<reference evidence="2" key="1">
    <citation type="submission" date="2015-11" db="EMBL/GenBank/DDBJ databases">
        <title>De novo transcriptome assembly of four potential Pierce s Disease insect vectors from Arizona vineyards.</title>
        <authorList>
            <person name="Tassone E.E."/>
        </authorList>
    </citation>
    <scope>NUCLEOTIDE SEQUENCE</scope>
</reference>
<evidence type="ECO:0000256" key="1">
    <source>
        <dbReference type="SAM" id="MobiDB-lite"/>
    </source>
</evidence>
<dbReference type="EMBL" id="GECU01031657">
    <property type="protein sequence ID" value="JAS76049.1"/>
    <property type="molecule type" value="Transcribed_RNA"/>
</dbReference>
<evidence type="ECO:0000313" key="2">
    <source>
        <dbReference type="EMBL" id="JAS76049.1"/>
    </source>
</evidence>
<feature type="region of interest" description="Disordered" evidence="1">
    <location>
        <begin position="1"/>
        <end position="22"/>
    </location>
</feature>
<organism evidence="2">
    <name type="scientific">Homalodisca liturata</name>
    <dbReference type="NCBI Taxonomy" id="320908"/>
    <lineage>
        <taxon>Eukaryota</taxon>
        <taxon>Metazoa</taxon>
        <taxon>Ecdysozoa</taxon>
        <taxon>Arthropoda</taxon>
        <taxon>Hexapoda</taxon>
        <taxon>Insecta</taxon>
        <taxon>Pterygota</taxon>
        <taxon>Neoptera</taxon>
        <taxon>Paraneoptera</taxon>
        <taxon>Hemiptera</taxon>
        <taxon>Auchenorrhyncha</taxon>
        <taxon>Membracoidea</taxon>
        <taxon>Cicadellidae</taxon>
        <taxon>Cicadellinae</taxon>
        <taxon>Proconiini</taxon>
        <taxon>Homalodisca</taxon>
    </lineage>
</organism>
<feature type="compositionally biased region" description="Low complexity" evidence="1">
    <location>
        <begin position="8"/>
        <end position="18"/>
    </location>
</feature>
<feature type="region of interest" description="Disordered" evidence="1">
    <location>
        <begin position="145"/>
        <end position="167"/>
    </location>
</feature>
<feature type="non-terminal residue" evidence="2">
    <location>
        <position position="1"/>
    </location>
</feature>
<accession>A0A1B6HN02</accession>
<name>A0A1B6HN02_9HEMI</name>
<feature type="compositionally biased region" description="Basic and acidic residues" evidence="1">
    <location>
        <begin position="145"/>
        <end position="157"/>
    </location>
</feature>
<gene>
    <name evidence="2" type="ORF">g.255</name>
</gene>
<dbReference type="AlphaFoldDB" id="A0A1B6HN02"/>
<proteinExistence type="predicted"/>